<dbReference type="RefSeq" id="WP_114467877.1">
    <property type="nucleotide sequence ID" value="NZ_QPJK01000003.1"/>
</dbReference>
<dbReference type="Gene3D" id="3.40.630.10">
    <property type="entry name" value="Zn peptidases"/>
    <property type="match status" value="1"/>
</dbReference>
<dbReference type="AlphaFoldDB" id="A0A368XWH6"/>
<keyword evidence="1 2" id="KW-0378">Hydrolase</keyword>
<dbReference type="OrthoDB" id="8875216at2"/>
<accession>A0A368XWH6</accession>
<keyword evidence="3" id="KW-1185">Reference proteome</keyword>
<protein>
    <submittedName>
        <fullName evidence="2">Hippurate hydrolase</fullName>
    </submittedName>
</protein>
<reference evidence="2 3" key="1">
    <citation type="submission" date="2018-07" db="EMBL/GenBank/DDBJ databases">
        <title>Genomic Encyclopedia of Type Strains, Phase IV (KMG-IV): sequencing the most valuable type-strain genomes for metagenomic binning, comparative biology and taxonomic classification.</title>
        <authorList>
            <person name="Goeker M."/>
        </authorList>
    </citation>
    <scope>NUCLEOTIDE SEQUENCE [LARGE SCALE GENOMIC DNA]</scope>
    <source>
        <strain evidence="2 3">DSM 21634</strain>
    </source>
</reference>
<dbReference type="EMBL" id="QPJK01000003">
    <property type="protein sequence ID" value="RCW72430.1"/>
    <property type="molecule type" value="Genomic_DNA"/>
</dbReference>
<dbReference type="InterPro" id="IPR017439">
    <property type="entry name" value="Amidohydrolase"/>
</dbReference>
<evidence type="ECO:0000256" key="1">
    <source>
        <dbReference type="ARBA" id="ARBA00022801"/>
    </source>
</evidence>
<dbReference type="Proteomes" id="UP000252884">
    <property type="component" value="Unassembled WGS sequence"/>
</dbReference>
<organism evidence="2 3">
    <name type="scientific">Pseudorhodoferax soli</name>
    <dbReference type="NCBI Taxonomy" id="545864"/>
    <lineage>
        <taxon>Bacteria</taxon>
        <taxon>Pseudomonadati</taxon>
        <taxon>Pseudomonadota</taxon>
        <taxon>Betaproteobacteria</taxon>
        <taxon>Burkholderiales</taxon>
        <taxon>Comamonadaceae</taxon>
    </lineage>
</organism>
<dbReference type="GO" id="GO:0016787">
    <property type="term" value="F:hydrolase activity"/>
    <property type="evidence" value="ECO:0007669"/>
    <property type="project" value="UniProtKB-KW"/>
</dbReference>
<proteinExistence type="predicted"/>
<evidence type="ECO:0000313" key="2">
    <source>
        <dbReference type="EMBL" id="RCW72430.1"/>
    </source>
</evidence>
<dbReference type="SUPFAM" id="SSF53187">
    <property type="entry name" value="Zn-dependent exopeptidases"/>
    <property type="match status" value="1"/>
</dbReference>
<sequence length="365" mass="38925">MPHPLIDSITAHAQMFAKLRRELQLSSERDVVDLRTDDLVAGRLEQWGYKVDRGMGGKSIVAQLRRGKGGKRLGLRADMGAPPLQPGAAGRQFGHTAMLLAAAHYLARQGDFSGTLNLVFQCADLEEGGARRLVADGLFDRFPCDAVFAMHSVAGQPQGRLLLRDGAAMASHDEVSVTLHGVAQDGATDPVVAGAAIVMGLQSIAACHTGVQQMVAVQVSGFEAKAVRLNGPPHASLQLGVRALAADVRDNLQRRITALIELQALSYGVQATVGYRRQVPVLFNSPLETEFARQVAMELLGPGQVEAQAHAFAGHDDFAFMLEQVPGSYLMLGNGDGPAQDFNESNLPVGAAYWAMLAQCYLHGG</sequence>
<comment type="caution">
    <text evidence="2">The sequence shown here is derived from an EMBL/GenBank/DDBJ whole genome shotgun (WGS) entry which is preliminary data.</text>
</comment>
<dbReference type="InterPro" id="IPR002933">
    <property type="entry name" value="Peptidase_M20"/>
</dbReference>
<dbReference type="InterPro" id="IPR036264">
    <property type="entry name" value="Bact_exopeptidase_dim_dom"/>
</dbReference>
<name>A0A368XWH6_9BURK</name>
<dbReference type="PANTHER" id="PTHR11014:SF63">
    <property type="entry name" value="METALLOPEPTIDASE, PUTATIVE (AFU_ORTHOLOGUE AFUA_6G09600)-RELATED"/>
    <property type="match status" value="1"/>
</dbReference>
<dbReference type="SUPFAM" id="SSF55031">
    <property type="entry name" value="Bacterial exopeptidase dimerisation domain"/>
    <property type="match status" value="1"/>
</dbReference>
<dbReference type="Pfam" id="PF01546">
    <property type="entry name" value="Peptidase_M20"/>
    <property type="match status" value="1"/>
</dbReference>
<dbReference type="PANTHER" id="PTHR11014">
    <property type="entry name" value="PEPTIDASE M20 FAMILY MEMBER"/>
    <property type="match status" value="1"/>
</dbReference>
<dbReference type="Gene3D" id="3.30.70.360">
    <property type="match status" value="1"/>
</dbReference>
<gene>
    <name evidence="2" type="ORF">DES41_10335</name>
</gene>
<evidence type="ECO:0000313" key="3">
    <source>
        <dbReference type="Proteomes" id="UP000252884"/>
    </source>
</evidence>